<sequence>MMKKLFLMLLVLLAQPAFAAINATLYKDPACGCCEEYVKYLEKNGFKVKAVNSSDMSTLKKQYGSAQLASCHTTRIGQYTVEGHVPVAAIHKLLKEKPQIAGISAPGMPKNSPGMGPEIKGTLKIYELGQSAEPKLFSIE</sequence>
<evidence type="ECO:0000313" key="2">
    <source>
        <dbReference type="EMBL" id="QBC45761.1"/>
    </source>
</evidence>
<dbReference type="EMBL" id="CP025781">
    <property type="protein sequence ID" value="QBC45761.1"/>
    <property type="molecule type" value="Genomic_DNA"/>
</dbReference>
<organism evidence="2 3">
    <name type="scientific">Iodobacter fluviatilis</name>
    <dbReference type="NCBI Taxonomy" id="537"/>
    <lineage>
        <taxon>Bacteria</taxon>
        <taxon>Pseudomonadati</taxon>
        <taxon>Pseudomonadota</taxon>
        <taxon>Betaproteobacteria</taxon>
        <taxon>Neisseriales</taxon>
        <taxon>Chitinibacteraceae</taxon>
        <taxon>Iodobacter</taxon>
    </lineage>
</organism>
<proteinExistence type="predicted"/>
<protein>
    <submittedName>
        <fullName evidence="2">CopG family transcriptional regulator</fullName>
    </submittedName>
</protein>
<evidence type="ECO:0000256" key="1">
    <source>
        <dbReference type="SAM" id="SignalP"/>
    </source>
</evidence>
<keyword evidence="3" id="KW-1185">Reference proteome</keyword>
<keyword evidence="1" id="KW-0732">Signal</keyword>
<feature type="chain" id="PRO_5028828286" evidence="1">
    <location>
        <begin position="20"/>
        <end position="140"/>
    </location>
</feature>
<dbReference type="KEGG" id="ifl:C1H71_15270"/>
<dbReference type="AlphaFoldDB" id="A0A7G3GEE7"/>
<name>A0A7G3GEE7_9NEIS</name>
<dbReference type="Proteomes" id="UP000515917">
    <property type="component" value="Chromosome"/>
</dbReference>
<evidence type="ECO:0000313" key="3">
    <source>
        <dbReference type="Proteomes" id="UP000515917"/>
    </source>
</evidence>
<dbReference type="InterPro" id="IPR007332">
    <property type="entry name" value="DUF411"/>
</dbReference>
<gene>
    <name evidence="2" type="ORF">C1H71_15270</name>
</gene>
<accession>A0A7G3GEE7</accession>
<feature type="signal peptide" evidence="1">
    <location>
        <begin position="1"/>
        <end position="19"/>
    </location>
</feature>
<reference evidence="2 3" key="1">
    <citation type="submission" date="2018-01" db="EMBL/GenBank/DDBJ databases">
        <title>Genome sequence of Iodobacter sp. strain PCH194 isolated from Indian Trans-Himalaya.</title>
        <authorList>
            <person name="Kumar V."/>
            <person name="Thakur V."/>
            <person name="Kumar S."/>
            <person name="Singh D."/>
        </authorList>
    </citation>
    <scope>NUCLEOTIDE SEQUENCE [LARGE SCALE GENOMIC DNA]</scope>
    <source>
        <strain evidence="2 3">PCH194</strain>
    </source>
</reference>
<dbReference type="Pfam" id="PF04214">
    <property type="entry name" value="DUF411"/>
    <property type="match status" value="1"/>
</dbReference>